<feature type="transmembrane region" description="Helical" evidence="1">
    <location>
        <begin position="345"/>
        <end position="364"/>
    </location>
</feature>
<keyword evidence="3" id="KW-1185">Reference proteome</keyword>
<feature type="transmembrane region" description="Helical" evidence="1">
    <location>
        <begin position="174"/>
        <end position="192"/>
    </location>
</feature>
<comment type="caution">
    <text evidence="2">The sequence shown here is derived from an EMBL/GenBank/DDBJ whole genome shotgun (WGS) entry which is preliminary data.</text>
</comment>
<dbReference type="PANTHER" id="PTHR37577:SF1">
    <property type="entry name" value="INTEGRAL MEMBRANE PROTEIN"/>
    <property type="match status" value="1"/>
</dbReference>
<gene>
    <name evidence="2" type="ORF">CTRI78_v004104</name>
</gene>
<proteinExistence type="predicted"/>
<feature type="transmembrane region" description="Helical" evidence="1">
    <location>
        <begin position="83"/>
        <end position="104"/>
    </location>
</feature>
<dbReference type="PANTHER" id="PTHR37577">
    <property type="entry name" value="INTEGRAL MEMBRANE PROTEIN"/>
    <property type="match status" value="1"/>
</dbReference>
<feature type="transmembrane region" description="Helical" evidence="1">
    <location>
        <begin position="204"/>
        <end position="222"/>
    </location>
</feature>
<dbReference type="InterPro" id="IPR053018">
    <property type="entry name" value="Elsinochrome_Biosynth-Asso"/>
</dbReference>
<feature type="transmembrane region" description="Helical" evidence="1">
    <location>
        <begin position="321"/>
        <end position="339"/>
    </location>
</feature>
<dbReference type="AlphaFoldDB" id="A0A4R8RUG4"/>
<dbReference type="STRING" id="5466.A0A4R8RUG4"/>
<keyword evidence="1" id="KW-1133">Transmembrane helix</keyword>
<dbReference type="Proteomes" id="UP000295703">
    <property type="component" value="Unassembled WGS sequence"/>
</dbReference>
<keyword evidence="1" id="KW-0812">Transmembrane</keyword>
<evidence type="ECO:0000313" key="2">
    <source>
        <dbReference type="EMBL" id="TDZ61837.1"/>
    </source>
</evidence>
<reference evidence="2 3" key="1">
    <citation type="submission" date="2018-12" db="EMBL/GenBank/DDBJ databases">
        <title>Genome sequence and assembly of Colletotrichum trifolii.</title>
        <authorList>
            <person name="Gan P."/>
            <person name="Shirasu K."/>
        </authorList>
    </citation>
    <scope>NUCLEOTIDE SEQUENCE [LARGE SCALE GENOMIC DNA]</scope>
    <source>
        <strain evidence="2 3">543-2</strain>
    </source>
</reference>
<evidence type="ECO:0000313" key="3">
    <source>
        <dbReference type="Proteomes" id="UP000295703"/>
    </source>
</evidence>
<evidence type="ECO:0000256" key="1">
    <source>
        <dbReference type="SAM" id="Phobius"/>
    </source>
</evidence>
<name>A0A4R8RUG4_COLTR</name>
<feature type="transmembrane region" description="Helical" evidence="1">
    <location>
        <begin position="147"/>
        <end position="168"/>
    </location>
</feature>
<organism evidence="2 3">
    <name type="scientific">Colletotrichum trifolii</name>
    <dbReference type="NCBI Taxonomy" id="5466"/>
    <lineage>
        <taxon>Eukaryota</taxon>
        <taxon>Fungi</taxon>
        <taxon>Dikarya</taxon>
        <taxon>Ascomycota</taxon>
        <taxon>Pezizomycotina</taxon>
        <taxon>Sordariomycetes</taxon>
        <taxon>Hypocreomycetidae</taxon>
        <taxon>Glomerellales</taxon>
        <taxon>Glomerellaceae</taxon>
        <taxon>Colletotrichum</taxon>
        <taxon>Colletotrichum orbiculare species complex</taxon>
    </lineage>
</organism>
<protein>
    <submittedName>
        <fullName evidence="2">Uncharacterized protein</fullName>
    </submittedName>
</protein>
<dbReference type="EMBL" id="RYZW01000028">
    <property type="protein sequence ID" value="TDZ61837.1"/>
    <property type="molecule type" value="Genomic_DNA"/>
</dbReference>
<keyword evidence="1" id="KW-0472">Membrane</keyword>
<accession>A0A4R8RUG4</accession>
<sequence length="446" mass="49902">MASSTSHTPNTVTVFTTRHVFGSSTETKTSHSSSSVYTRFDGSVEVEVTVVLYITEVFPYNCTRYLTGRTIDYPNPDISGRGVTIAFLASAYLVLATILAAYWLGALPDGLVREVDHRLLFARRKRLGKAWTAFFEEVVLVFSDQQLITGLAILMAGYVQLLGANLSAYHWNSVIYLAWLSSTVHLMSLSVLRTRLRRSLVLRTIRLGVMLLLLALLLVALIPTTKDSWAAIGSYTSTLDPGVPARCLFGDALASAPLEQEIMDRDSWISYLSLLGGFAWKATQLFDRPRSWLRHWGRARVECFLERRARAVTRRRQSRTLRAKFAFIAIIYVVFVASMEFLESFFFTIYVLGLALAWGSYKLLIFREFEVGPDVKAAESELGFGQILPLLLLVQPAFTAVDIYLQNISLADSAGDNDANENTNANAISRQSFILVTGKFARHIFE</sequence>